<sequence>MPATTQNTALECNEPNETAAGQDRGSAIIEFVGLAILLAIPLMYLMIAVAMVQAGNLAAVAASDQAARIMTNNGSTQDQDAPGARPPGTRAQAEHAIADVMHGYGINPDNARLTLTCSGQCPGPGSLITARVDVDVPLPFLPEGVRGIVKAQSETSMLIGGAE</sequence>
<dbReference type="RefSeq" id="WP_052048676.1">
    <property type="nucleotide sequence ID" value="NZ_JAKRCW010000007.1"/>
</dbReference>
<keyword evidence="1" id="KW-1133">Transmembrane helix</keyword>
<evidence type="ECO:0000313" key="3">
    <source>
        <dbReference type="Proteomes" id="UP001180715"/>
    </source>
</evidence>
<keyword evidence="1" id="KW-0472">Membrane</keyword>
<proteinExistence type="predicted"/>
<gene>
    <name evidence="2" type="ORF">J2S67_000578</name>
</gene>
<comment type="caution">
    <text evidence="2">The sequence shown here is derived from an EMBL/GenBank/DDBJ whole genome shotgun (WGS) entry which is preliminary data.</text>
</comment>
<accession>A0ABU1YZV7</accession>
<keyword evidence="3" id="KW-1185">Reference proteome</keyword>
<protein>
    <recommendedName>
        <fullName evidence="4">Pilus assembly protein TadE</fullName>
    </recommendedName>
</protein>
<name>A0ABU1YZV7_9MICC</name>
<organism evidence="2 3">
    <name type="scientific">Pseudoglutamicibacter albus</name>
    <dbReference type="NCBI Taxonomy" id="98671"/>
    <lineage>
        <taxon>Bacteria</taxon>
        <taxon>Bacillati</taxon>
        <taxon>Actinomycetota</taxon>
        <taxon>Actinomycetes</taxon>
        <taxon>Micrococcales</taxon>
        <taxon>Micrococcaceae</taxon>
        <taxon>Pseudoglutamicibacter</taxon>
    </lineage>
</organism>
<keyword evidence="1" id="KW-0812">Transmembrane</keyword>
<feature type="transmembrane region" description="Helical" evidence="1">
    <location>
        <begin position="31"/>
        <end position="52"/>
    </location>
</feature>
<reference evidence="2" key="1">
    <citation type="submission" date="2023-07" db="EMBL/GenBank/DDBJ databases">
        <title>Sequencing the genomes of 1000 actinobacteria strains.</title>
        <authorList>
            <person name="Klenk H.-P."/>
        </authorList>
    </citation>
    <scope>NUCLEOTIDE SEQUENCE</scope>
    <source>
        <strain evidence="2">DSM 13068</strain>
    </source>
</reference>
<evidence type="ECO:0000256" key="1">
    <source>
        <dbReference type="SAM" id="Phobius"/>
    </source>
</evidence>
<evidence type="ECO:0000313" key="2">
    <source>
        <dbReference type="EMBL" id="MDR7293310.1"/>
    </source>
</evidence>
<evidence type="ECO:0008006" key="4">
    <source>
        <dbReference type="Google" id="ProtNLM"/>
    </source>
</evidence>
<dbReference type="EMBL" id="JAVDXX010000001">
    <property type="protein sequence ID" value="MDR7293310.1"/>
    <property type="molecule type" value="Genomic_DNA"/>
</dbReference>
<dbReference type="Proteomes" id="UP001180715">
    <property type="component" value="Unassembled WGS sequence"/>
</dbReference>